<dbReference type="KEGG" id="mcob:NCTC10184_00400"/>
<proteinExistence type="predicted"/>
<gene>
    <name evidence="1" type="ORF">NCTC10184_00400</name>
</gene>
<accession>A0A449BAD5</accession>
<dbReference type="Proteomes" id="UP000290876">
    <property type="component" value="Chromosome"/>
</dbReference>
<dbReference type="RefSeq" id="WP_129623017.1">
    <property type="nucleotide sequence ID" value="NZ_LR215043.1"/>
</dbReference>
<evidence type="ECO:0000313" key="2">
    <source>
        <dbReference type="Proteomes" id="UP000290876"/>
    </source>
</evidence>
<evidence type="ECO:0000313" key="1">
    <source>
        <dbReference type="EMBL" id="VEU78171.1"/>
    </source>
</evidence>
<name>A0A449BAD5_9BACT</name>
<sequence>MEQRKKLSVQLCFDFSGVFSYYFWKAGMKIVGIKNCFFAQNENDENFWDIVKIFQQKANLNLNNFKALENLELPEIKSLNVDILFYSNLAFNLQNNKLLEHINKSKCKALYLDLWFSTENEFELKYKEKFENLITGLKHLGYFPNVYTYDPAKFGYAVTRYSKTIIAFAQESSSKQFAEIFAEFSSLKRTENKIVEDILEEKSRIFVKSAIIQKMQPNYFRGLLQKRPTSTLSIATLINRDYIWKPLINNFVLKNKEIKLHSKERCDCLDAGLDSFLKLLSDKLSDQSILAKKWCIKPKDNVFEEKKLNSVTFRHCFESFDENNVSEEVLKLIETKLFNTSPVAPALFPIFMENNFSVTEDELLSLHIDLLSGITVFGQKGKVFAPYGSRFAASKNPFGLRSSYYTRNGIYWINNTLRVLTPNEIFKAYELPTKPEVSLLDFSFANEFVSFVQIPPFIEYFIERLINVLD</sequence>
<keyword evidence="2" id="KW-1185">Reference proteome</keyword>
<dbReference type="AlphaFoldDB" id="A0A449BAD5"/>
<protein>
    <submittedName>
        <fullName evidence="1">Uncharacterized protein</fullName>
    </submittedName>
</protein>
<reference evidence="1 2" key="1">
    <citation type="submission" date="2019-01" db="EMBL/GenBank/DDBJ databases">
        <authorList>
            <consortium name="Pathogen Informatics"/>
        </authorList>
    </citation>
    <scope>NUCLEOTIDE SEQUENCE [LARGE SCALE GENOMIC DNA]</scope>
    <source>
        <strain evidence="1 2">NCTC10184</strain>
    </source>
</reference>
<organism evidence="1 2">
    <name type="scientific">Mycoplasmopsis columbinasalis</name>
    <dbReference type="NCBI Taxonomy" id="114880"/>
    <lineage>
        <taxon>Bacteria</taxon>
        <taxon>Bacillati</taxon>
        <taxon>Mycoplasmatota</taxon>
        <taxon>Mycoplasmoidales</taxon>
        <taxon>Metamycoplasmataceae</taxon>
        <taxon>Mycoplasmopsis</taxon>
    </lineage>
</organism>
<dbReference type="EMBL" id="LR215043">
    <property type="protein sequence ID" value="VEU78171.1"/>
    <property type="molecule type" value="Genomic_DNA"/>
</dbReference>